<dbReference type="EMBL" id="QEOB01000010">
    <property type="protein sequence ID" value="PVX81618.1"/>
    <property type="molecule type" value="Genomic_DNA"/>
</dbReference>
<accession>A0ABX5KLU7</accession>
<proteinExistence type="predicted"/>
<comment type="caution">
    <text evidence="1">The sequence shown here is derived from an EMBL/GenBank/DDBJ whole genome shotgun (WGS) entry which is preliminary data.</text>
</comment>
<protein>
    <submittedName>
        <fullName evidence="1">Uncharacterized protein</fullName>
    </submittedName>
</protein>
<evidence type="ECO:0000313" key="1">
    <source>
        <dbReference type="EMBL" id="PVX81618.1"/>
    </source>
</evidence>
<keyword evidence="2" id="KW-1185">Reference proteome</keyword>
<dbReference type="RefSeq" id="WP_112171803.1">
    <property type="nucleotide sequence ID" value="NZ_CAJZAT010000225.1"/>
</dbReference>
<dbReference type="Proteomes" id="UP000245712">
    <property type="component" value="Unassembled WGS sequence"/>
</dbReference>
<reference evidence="1 2" key="1">
    <citation type="submission" date="2018-05" db="EMBL/GenBank/DDBJ databases">
        <title>Genomic Encyclopedia of Type Strains, Phase IV (KMG-V): Genome sequencing to study the core and pangenomes of soil and plant-associated prokaryotes.</title>
        <authorList>
            <person name="Whitman W."/>
        </authorList>
    </citation>
    <scope>NUCLEOTIDE SEQUENCE [LARGE SCALE GENOMIC DNA]</scope>
    <source>
        <strain evidence="1 2">SCZa-39</strain>
    </source>
</reference>
<name>A0ABX5KLU7_9BURK</name>
<evidence type="ECO:0000313" key="2">
    <source>
        <dbReference type="Proteomes" id="UP000245712"/>
    </source>
</evidence>
<gene>
    <name evidence="1" type="ORF">C7402_11022</name>
</gene>
<sequence>MSDTNCYHHQLQVTFTSDNDDAYASIERVTGCARRSGVELLSLRVMRRGVHCHAWLRVGSDCRDAVELFAKRLGALIGLDELLCASSDDRAECRD</sequence>
<organism evidence="1 2">
    <name type="scientific">Paraburkholderia unamae</name>
    <dbReference type="NCBI Taxonomy" id="219649"/>
    <lineage>
        <taxon>Bacteria</taxon>
        <taxon>Pseudomonadati</taxon>
        <taxon>Pseudomonadota</taxon>
        <taxon>Betaproteobacteria</taxon>
        <taxon>Burkholderiales</taxon>
        <taxon>Burkholderiaceae</taxon>
        <taxon>Paraburkholderia</taxon>
    </lineage>
</organism>